<accession>A0A8J8TER9</accession>
<evidence type="ECO:0000313" key="2">
    <source>
        <dbReference type="Proteomes" id="UP000752814"/>
    </source>
</evidence>
<dbReference type="RefSeq" id="WP_400153723.1">
    <property type="nucleotide sequence ID" value="NZ_CAYAYA010000003.1"/>
</dbReference>
<protein>
    <recommendedName>
        <fullName evidence="3">Tetratricopeptide repeat protein</fullName>
    </recommendedName>
</protein>
<organism evidence="1 2">
    <name type="scientific">Candidatus Methanomassiliicoccus intestinalis</name>
    <dbReference type="NCBI Taxonomy" id="1406512"/>
    <lineage>
        <taxon>Archaea</taxon>
        <taxon>Methanobacteriati</taxon>
        <taxon>Thermoplasmatota</taxon>
        <taxon>Thermoplasmata</taxon>
        <taxon>Methanomassiliicoccales</taxon>
        <taxon>Methanomassiliicoccaceae</taxon>
        <taxon>Methanomassiliicoccus</taxon>
    </lineage>
</organism>
<evidence type="ECO:0008006" key="3">
    <source>
        <dbReference type="Google" id="ProtNLM"/>
    </source>
</evidence>
<dbReference type="EMBL" id="LVVT01000011">
    <property type="protein sequence ID" value="TQS83403.1"/>
    <property type="molecule type" value="Genomic_DNA"/>
</dbReference>
<dbReference type="Proteomes" id="UP000752814">
    <property type="component" value="Unassembled WGS sequence"/>
</dbReference>
<dbReference type="AlphaFoldDB" id="A0A8J8TER9"/>
<gene>
    <name evidence="1" type="ORF">A3207_08815</name>
</gene>
<name>A0A8J8TER9_9ARCH</name>
<dbReference type="InterPro" id="IPR011990">
    <property type="entry name" value="TPR-like_helical_dom_sf"/>
</dbReference>
<proteinExistence type="predicted"/>
<reference evidence="1" key="1">
    <citation type="submission" date="2016-03" db="EMBL/GenBank/DDBJ databases">
        <authorList>
            <person name="Borrel G."/>
            <person name="Mccann A."/>
            <person name="O'Toole P.W."/>
        </authorList>
    </citation>
    <scope>NUCLEOTIDE SEQUENCE</scope>
    <source>
        <strain evidence="1">183</strain>
    </source>
</reference>
<comment type="caution">
    <text evidence="1">The sequence shown here is derived from an EMBL/GenBank/DDBJ whole genome shotgun (WGS) entry which is preliminary data.</text>
</comment>
<evidence type="ECO:0000313" key="1">
    <source>
        <dbReference type="EMBL" id="TQS83403.1"/>
    </source>
</evidence>
<dbReference type="SUPFAM" id="SSF48452">
    <property type="entry name" value="TPR-like"/>
    <property type="match status" value="1"/>
</dbReference>
<dbReference type="Gene3D" id="1.25.40.10">
    <property type="entry name" value="Tetratricopeptide repeat domain"/>
    <property type="match status" value="1"/>
</dbReference>
<sequence length="308" mass="34989">MNELINAYYEYLTMFGESSHEIPSPELRSTISKFIDKKVNFATVKFKLDNSEDESYPVPSQDASASMSWLVLNLDLDKLEIQMRTLMELPEDLNDAKGKLLDFEDYLGSYTSNAGSWPELAACFWHLQAPEEWPVVNSYSMKYLQKNGEIGRGDNVQNCIECIMTMNRLSDETGISSAALATLMYAILNDIFEPSEEDISGELLDYAETCDAAGDLESALMLYEILLHVEPKSDLMIRKSEIYESKGLIMAAIGEAESAVELNPESMKCHKRLLSLYKSKKMVKEFNAEVKRYEPIWEKKKAEKQGQN</sequence>